<evidence type="ECO:0000313" key="2">
    <source>
        <dbReference type="Proteomes" id="UP001179121"/>
    </source>
</evidence>
<reference evidence="1" key="1">
    <citation type="submission" date="2022-10" db="EMBL/GenBank/DDBJ databases">
        <authorList>
            <person name="Koch H."/>
        </authorList>
    </citation>
    <scope>NUCLEOTIDE SEQUENCE</scope>
    <source>
        <strain evidence="1">DNF</strain>
    </source>
</reference>
<gene>
    <name evidence="1" type="ORF">DNFV4_02608</name>
</gene>
<dbReference type="RefSeq" id="WP_289268922.1">
    <property type="nucleotide sequence ID" value="NZ_OX365700.1"/>
</dbReference>
<dbReference type="AlphaFoldDB" id="A0AA86N089"/>
<dbReference type="Proteomes" id="UP001179121">
    <property type="component" value="Chromosome"/>
</dbReference>
<accession>A0AA86N089</accession>
<dbReference type="KEGG" id="nti:DNFV4_02608"/>
<keyword evidence="2" id="KW-1185">Reference proteome</keyword>
<name>A0AA86N089_9BACT</name>
<proteinExistence type="predicted"/>
<organism evidence="1 2">
    <name type="scientific">Nitrospira tepida</name>
    <dbReference type="NCBI Taxonomy" id="2973512"/>
    <lineage>
        <taxon>Bacteria</taxon>
        <taxon>Pseudomonadati</taxon>
        <taxon>Nitrospirota</taxon>
        <taxon>Nitrospiria</taxon>
        <taxon>Nitrospirales</taxon>
        <taxon>Nitrospiraceae</taxon>
        <taxon>Nitrospira</taxon>
    </lineage>
</organism>
<protein>
    <submittedName>
        <fullName evidence="1">Uncharacterized protein</fullName>
    </submittedName>
</protein>
<dbReference type="EMBL" id="OX365700">
    <property type="protein sequence ID" value="CAI4032180.1"/>
    <property type="molecule type" value="Genomic_DNA"/>
</dbReference>
<evidence type="ECO:0000313" key="1">
    <source>
        <dbReference type="EMBL" id="CAI4032180.1"/>
    </source>
</evidence>
<sequence>MKQSKFPPGWDEARVRRVLAHYEEQTEEEAVAEDEATAEDRTQTVMEIPNELVPAVRELIAKRRSG</sequence>